<gene>
    <name evidence="2" type="ORF">CCM_01624</name>
</gene>
<evidence type="ECO:0000313" key="2">
    <source>
        <dbReference type="EMBL" id="EGX96965.1"/>
    </source>
</evidence>
<name>G3J666_CORMM</name>
<dbReference type="EMBL" id="JH126399">
    <property type="protein sequence ID" value="EGX96965.1"/>
    <property type="molecule type" value="Genomic_DNA"/>
</dbReference>
<dbReference type="AlphaFoldDB" id="G3J666"/>
<dbReference type="eggNOG" id="ENOG502SGBF">
    <property type="taxonomic scope" value="Eukaryota"/>
</dbReference>
<evidence type="ECO:0000256" key="1">
    <source>
        <dbReference type="SAM" id="MobiDB-lite"/>
    </source>
</evidence>
<feature type="compositionally biased region" description="Polar residues" evidence="1">
    <location>
        <begin position="704"/>
        <end position="716"/>
    </location>
</feature>
<accession>G3J666</accession>
<feature type="region of interest" description="Disordered" evidence="1">
    <location>
        <begin position="1"/>
        <end position="42"/>
    </location>
</feature>
<feature type="compositionally biased region" description="Basic residues" evidence="1">
    <location>
        <begin position="14"/>
        <end position="24"/>
    </location>
</feature>
<feature type="region of interest" description="Disordered" evidence="1">
    <location>
        <begin position="557"/>
        <end position="594"/>
    </location>
</feature>
<dbReference type="KEGG" id="cmt:CCM_01624"/>
<dbReference type="InParanoid" id="G3J666"/>
<feature type="region of interest" description="Disordered" evidence="1">
    <location>
        <begin position="692"/>
        <end position="727"/>
    </location>
</feature>
<feature type="compositionally biased region" description="Polar residues" evidence="1">
    <location>
        <begin position="571"/>
        <end position="588"/>
    </location>
</feature>
<dbReference type="OrthoDB" id="5422351at2759"/>
<protein>
    <submittedName>
        <fullName evidence="2">Uncharacterized protein</fullName>
    </submittedName>
</protein>
<reference evidence="2 3" key="1">
    <citation type="journal article" date="2011" name="Genome Biol.">
        <title>Genome sequence of the insect pathogenic fungus Cordyceps militaris, a valued traditional Chinese medicine.</title>
        <authorList>
            <person name="Zheng P."/>
            <person name="Xia Y."/>
            <person name="Xiao G."/>
            <person name="Xiong C."/>
            <person name="Hu X."/>
            <person name="Zhang S."/>
            <person name="Zheng H."/>
            <person name="Huang Y."/>
            <person name="Zhou Y."/>
            <person name="Wang S."/>
            <person name="Zhao G.P."/>
            <person name="Liu X."/>
            <person name="St Leger R.J."/>
            <person name="Wang C."/>
        </authorList>
    </citation>
    <scope>NUCLEOTIDE SEQUENCE [LARGE SCALE GENOMIC DNA]</scope>
    <source>
        <strain evidence="2 3">CM01</strain>
    </source>
</reference>
<feature type="compositionally biased region" description="Basic and acidic residues" evidence="1">
    <location>
        <begin position="557"/>
        <end position="570"/>
    </location>
</feature>
<dbReference type="Proteomes" id="UP000001610">
    <property type="component" value="Unassembled WGS sequence"/>
</dbReference>
<keyword evidence="3" id="KW-1185">Reference proteome</keyword>
<dbReference type="PANTHER" id="PTHR40625:SF1">
    <property type="entry name" value="AMP-ACTIVATED PROTEIN KINASE GLYCOGEN-BINDING DOMAIN-CONTAINING PROTEIN"/>
    <property type="match status" value="1"/>
</dbReference>
<dbReference type="PANTHER" id="PTHR40625">
    <property type="entry name" value="GTP-BINDING PROTEIN ESDC-RELATED"/>
    <property type="match status" value="1"/>
</dbReference>
<dbReference type="HOGENOM" id="CLU_314733_0_0_1"/>
<dbReference type="RefSeq" id="XP_006666842.1">
    <property type="nucleotide sequence ID" value="XM_006666779.1"/>
</dbReference>
<dbReference type="VEuPathDB" id="FungiDB:CCM_01624"/>
<sequence>MAGASSIKHEASHCKHWTGRRRPNGRPSPPGTARWPRAGIPHPMATMKISTGLLPSSTYRNQKLILGPPSTHPPAPLFSLTCALSKASTSMRFGLINGGGPMDAKRSKKSGMGSKACMKKSSTTLPPEMHYYLGPANNHGISLKKELIVTIQYQYLCSLSLSLSVLSRLIANCGTNHNILLLGLRLSSSPIFIFFLVDQSHIILVLYPQIKALHPVALHGRGATDRGLSTQRQRRAIQDNYALCTRLRTIRLSHRYAVSLMQLAPLRQTSVALPSPAVVAGLVKRYYWHLANDKHLRAQVGADSLGSDGLFACLAGFPPGASTRHRRPNQDSNFPVGIPIPDSSFYSLSTTLFHLADNGASTHSETDPSVATVHLIGSWDNFSSSYPMDRDARRGRGHWRGCHSLQDHVCDGAGSRYRTHTGLAMGHTYYYYYELNGSTETCNPKMPSTTTCPFLPGQKLNTLYIPKEAPSRTRCASLTSLSQEQFRTMDPRAKFITPQPAAPSHADLSTRRTGTAAPALATNFVLSKERPISASSPIKSPWRRFFNKTLIGRSLESRDRPLNNNDDHRSLASTSSNYDIRPQTPSEGSRTRDISPVSLRRLLVAEIDTSVRPVSRGSLAASVHSRTPTFDVFVMEQVEEEQVDEEDDDNFGAAADELSLYAVDEEEDDNFVAAAEKLALYTVEEPLFTTRLSPPPFKRDASPATATRSSAQTVMSLSGGPEPTSKDVSTGLFLSSVPQPPFAQRSMPGSPALSVRDTFVPSACASSTLSSCMNSPASLASCEFSTLCEFPTSGDLSILYDESHDDDDVDERSPCSEHEEMAADAATAAISNHVKAPSTASFSRYRLPPLAFSADKLPAADSDASALSPSLRFAAINSPLLLPRPNGGPVGAGAGGGGGGSNLLNSSLVGLDDFGHELNSQQDTLDMVR</sequence>
<organism evidence="2 3">
    <name type="scientific">Cordyceps militaris (strain CM01)</name>
    <name type="common">Caterpillar fungus</name>
    <dbReference type="NCBI Taxonomy" id="983644"/>
    <lineage>
        <taxon>Eukaryota</taxon>
        <taxon>Fungi</taxon>
        <taxon>Dikarya</taxon>
        <taxon>Ascomycota</taxon>
        <taxon>Pezizomycotina</taxon>
        <taxon>Sordariomycetes</taxon>
        <taxon>Hypocreomycetidae</taxon>
        <taxon>Hypocreales</taxon>
        <taxon>Cordycipitaceae</taxon>
        <taxon>Cordyceps</taxon>
    </lineage>
</organism>
<proteinExistence type="predicted"/>
<evidence type="ECO:0000313" key="3">
    <source>
        <dbReference type="Proteomes" id="UP000001610"/>
    </source>
</evidence>
<dbReference type="GeneID" id="18163654"/>
<feature type="region of interest" description="Disordered" evidence="1">
    <location>
        <begin position="98"/>
        <end position="119"/>
    </location>
</feature>